<keyword evidence="2" id="KW-0812">Transmembrane</keyword>
<protein>
    <submittedName>
        <fullName evidence="3">Uncharacterized protein</fullName>
    </submittedName>
</protein>
<dbReference type="RefSeq" id="WP_138142790.1">
    <property type="nucleotide sequence ID" value="NZ_VBUF01000002.1"/>
</dbReference>
<evidence type="ECO:0000313" key="4">
    <source>
        <dbReference type="Proteomes" id="UP000308001"/>
    </source>
</evidence>
<keyword evidence="2" id="KW-1133">Transmembrane helix</keyword>
<proteinExistence type="predicted"/>
<feature type="transmembrane region" description="Helical" evidence="2">
    <location>
        <begin position="411"/>
        <end position="434"/>
    </location>
</feature>
<feature type="coiled-coil region" evidence="1">
    <location>
        <begin position="41"/>
        <end position="68"/>
    </location>
</feature>
<name>A0A5R9H8W4_9BACT</name>
<keyword evidence="1" id="KW-0175">Coiled coil</keyword>
<dbReference type="EMBL" id="VBUF01000002">
    <property type="protein sequence ID" value="TLS72532.1"/>
    <property type="molecule type" value="Genomic_DNA"/>
</dbReference>
<organism evidence="3 4">
    <name type="scientific">Aliarcobacter thereius</name>
    <dbReference type="NCBI Taxonomy" id="544718"/>
    <lineage>
        <taxon>Bacteria</taxon>
        <taxon>Pseudomonadati</taxon>
        <taxon>Campylobacterota</taxon>
        <taxon>Epsilonproteobacteria</taxon>
        <taxon>Campylobacterales</taxon>
        <taxon>Arcobacteraceae</taxon>
        <taxon>Aliarcobacter</taxon>
    </lineage>
</organism>
<keyword evidence="2" id="KW-0472">Membrane</keyword>
<dbReference type="AlphaFoldDB" id="A0A5R9H8W4"/>
<evidence type="ECO:0000256" key="1">
    <source>
        <dbReference type="SAM" id="Coils"/>
    </source>
</evidence>
<reference evidence="3 4" key="1">
    <citation type="submission" date="2019-05" db="EMBL/GenBank/DDBJ databases">
        <title>Arcobacter cibarius and Arcobacter thereius providing challenges in identification an antibiotic susceptibility and Quinolone resistance.</title>
        <authorList>
            <person name="Busch A."/>
            <person name="Hanel I."/>
            <person name="Hotzel H."/>
            <person name="Tomaso H."/>
        </authorList>
    </citation>
    <scope>NUCLEOTIDE SEQUENCE [LARGE SCALE GENOMIC DNA]</scope>
    <source>
        <strain evidence="3 4">17CS1191_2</strain>
    </source>
</reference>
<evidence type="ECO:0000313" key="3">
    <source>
        <dbReference type="EMBL" id="TLS72532.1"/>
    </source>
</evidence>
<sequence length="571" mass="64991">MQKQDEFEELKVDFLNEEENLKNLLEIENFLEEIDNQKTLKINVNDELEKTLQEIEDLKQQMTGKEADTLVEACKTSAMNTITSQFGLASLFIDSRDGGSVTTSHNFDKGITSNEADNQKYQTFKSNNDGSKKWEDVRKDVGYDKDFQKKRKEYFSANEQVIDAYTGKVLPKDGRTQLDHIVSAKEIESNSKNHLFLSTEERANMAIKDTNLAFTSESINKSKGNKKMKEFLDTQKKGEKVNKERYEIDEKKALEKDEIARIAIKAEVNEATFKKYSTELLQTGAKDAAKMALYSSLGVVLREFLQALFQTIKEIFANYKQESLKELFTRFKVKMQGVAEKLKREWKDIFLSSLEGAITAFFSNLLVFAINLFATTLKKLVSMIRAGFVSLVQAVKIMVNPPENITKEEAVYQAAKIMIAGLIGAASLGLAAAVEKFLQAIPGLQPIMMFSIPFLENQTVSDILAITLTSVLAGVVTTIVIYSMDKFRDNSKKSKLQIQLVRKSELIVEYRTIQSWFVLEEAYIFLDEVNDSTNQVIESTKRNLETSRQKVDKSKLSLEDKMQEMKKLIKR</sequence>
<accession>A0A5R9H8W4</accession>
<feature type="transmembrane region" description="Helical" evidence="2">
    <location>
        <begin position="349"/>
        <end position="374"/>
    </location>
</feature>
<evidence type="ECO:0000256" key="2">
    <source>
        <dbReference type="SAM" id="Phobius"/>
    </source>
</evidence>
<feature type="transmembrane region" description="Helical" evidence="2">
    <location>
        <begin position="463"/>
        <end position="484"/>
    </location>
</feature>
<gene>
    <name evidence="3" type="ORF">FE246_03860</name>
</gene>
<dbReference type="Proteomes" id="UP000308001">
    <property type="component" value="Unassembled WGS sequence"/>
</dbReference>
<comment type="caution">
    <text evidence="3">The sequence shown here is derived from an EMBL/GenBank/DDBJ whole genome shotgun (WGS) entry which is preliminary data.</text>
</comment>